<evidence type="ECO:0000313" key="3">
    <source>
        <dbReference type="Proteomes" id="UP000006201"/>
    </source>
</evidence>
<dbReference type="Proteomes" id="UP000006201">
    <property type="component" value="Unassembled WGS sequence"/>
</dbReference>
<protein>
    <recommendedName>
        <fullName evidence="1">Thoeris protein ThsB TIR-like domain-containing protein</fullName>
    </recommendedName>
</protein>
<reference evidence="2 3" key="1">
    <citation type="submission" date="2006-02" db="EMBL/GenBank/DDBJ databases">
        <authorList>
            <person name="Moran M.A."/>
            <person name="Kjelleberg S."/>
            <person name="Egan S."/>
            <person name="Saunders N."/>
            <person name="Thomas T."/>
            <person name="Ferriera S."/>
            <person name="Johnson J."/>
            <person name="Kravitz S."/>
            <person name="Halpern A."/>
            <person name="Remington K."/>
            <person name="Beeson K."/>
            <person name="Tran B."/>
            <person name="Rogers Y.-H."/>
            <person name="Friedman R."/>
            <person name="Venter J.C."/>
        </authorList>
    </citation>
    <scope>NUCLEOTIDE SEQUENCE [LARGE SCALE GENOMIC DNA]</scope>
    <source>
        <strain evidence="2 3">D2</strain>
    </source>
</reference>
<sequence>MLIFNYIKEYKVANRIFVSYNFNDREMSRSIKSFTQSYGGPVRGNFIFVENDVSAYGDAAIDNEIKNVMSGCDSAFFVVGNNNHNSPWINREVVLAMSKGLKIVVSSFPNSNGGVPNQLRKIPHTEVKWKPSDIANELNK</sequence>
<evidence type="ECO:0000313" key="2">
    <source>
        <dbReference type="EMBL" id="EAR28504.1"/>
    </source>
</evidence>
<dbReference type="SUPFAM" id="SSF52200">
    <property type="entry name" value="Toll/Interleukin receptor TIR domain"/>
    <property type="match status" value="1"/>
</dbReference>
<dbReference type="Gene3D" id="3.40.50.10140">
    <property type="entry name" value="Toll/interleukin-1 receptor homology (TIR) domain"/>
    <property type="match status" value="1"/>
</dbReference>
<dbReference type="InterPro" id="IPR015032">
    <property type="entry name" value="ThsB__TIR-like_domain"/>
</dbReference>
<dbReference type="STRING" id="87626.PTD2_21852"/>
<dbReference type="eggNOG" id="ENOG50349U2">
    <property type="taxonomic scope" value="Bacteria"/>
</dbReference>
<dbReference type="EMBL" id="AAOH01000004">
    <property type="protein sequence ID" value="EAR28504.1"/>
    <property type="molecule type" value="Genomic_DNA"/>
</dbReference>
<dbReference type="AlphaFoldDB" id="A4CAU6"/>
<name>A4CAU6_9GAMM</name>
<organism evidence="2 3">
    <name type="scientific">Pseudoalteromonas tunicata D2</name>
    <dbReference type="NCBI Taxonomy" id="87626"/>
    <lineage>
        <taxon>Bacteria</taxon>
        <taxon>Pseudomonadati</taxon>
        <taxon>Pseudomonadota</taxon>
        <taxon>Gammaproteobacteria</taxon>
        <taxon>Alteromonadales</taxon>
        <taxon>Pseudoalteromonadaceae</taxon>
        <taxon>Pseudoalteromonas</taxon>
    </lineage>
</organism>
<keyword evidence="3" id="KW-1185">Reference proteome</keyword>
<evidence type="ECO:0000259" key="1">
    <source>
        <dbReference type="Pfam" id="PF08937"/>
    </source>
</evidence>
<accession>A4CAU6</accession>
<dbReference type="Pfam" id="PF08937">
    <property type="entry name" value="ThsB_TIR"/>
    <property type="match status" value="1"/>
</dbReference>
<feature type="domain" description="Thoeris protein ThsB TIR-like" evidence="1">
    <location>
        <begin position="17"/>
        <end position="110"/>
    </location>
</feature>
<comment type="caution">
    <text evidence="2">The sequence shown here is derived from an EMBL/GenBank/DDBJ whole genome shotgun (WGS) entry which is preliminary data.</text>
</comment>
<gene>
    <name evidence="2" type="ORF">PTD2_21852</name>
</gene>
<dbReference type="InterPro" id="IPR035897">
    <property type="entry name" value="Toll_tir_struct_dom_sf"/>
</dbReference>
<dbReference type="HOGENOM" id="CLU_1946398_0_0_6"/>
<proteinExistence type="predicted"/>